<keyword evidence="5" id="KW-0067">ATP-binding</keyword>
<dbReference type="Pfam" id="PF00004">
    <property type="entry name" value="AAA"/>
    <property type="match status" value="1"/>
</dbReference>
<feature type="domain" description="AAA+ ATPase" evidence="6">
    <location>
        <begin position="51"/>
        <end position="167"/>
    </location>
</feature>
<evidence type="ECO:0000313" key="8">
    <source>
        <dbReference type="Proteomes" id="UP000245793"/>
    </source>
</evidence>
<keyword evidence="4" id="KW-0547">Nucleotide-binding</keyword>
<dbReference type="Gene3D" id="1.20.272.10">
    <property type="match status" value="1"/>
</dbReference>
<dbReference type="PANTHER" id="PTHR13779">
    <property type="entry name" value="WERNER HELICASE-INTERACTING PROTEIN 1 FAMILY MEMBER"/>
    <property type="match status" value="1"/>
</dbReference>
<proteinExistence type="inferred from homology"/>
<keyword evidence="3" id="KW-0235">DNA replication</keyword>
<dbReference type="Gene3D" id="1.10.8.60">
    <property type="match status" value="1"/>
</dbReference>
<dbReference type="AlphaFoldDB" id="A0A2U1E6P0"/>
<dbReference type="Gene3D" id="1.10.3710.10">
    <property type="entry name" value="DNA polymerase III clamp loader subunits, C-terminal domain"/>
    <property type="match status" value="1"/>
</dbReference>
<dbReference type="PANTHER" id="PTHR13779:SF7">
    <property type="entry name" value="ATPASE WRNIP1"/>
    <property type="match status" value="1"/>
</dbReference>
<dbReference type="RefSeq" id="WP_116479793.1">
    <property type="nucleotide sequence ID" value="NZ_QEKV01000002.1"/>
</dbReference>
<organism evidence="7 8">
    <name type="scientific">Ezakiella coagulans</name>
    <dbReference type="NCBI Taxonomy" id="46507"/>
    <lineage>
        <taxon>Bacteria</taxon>
        <taxon>Bacillati</taxon>
        <taxon>Bacillota</taxon>
        <taxon>Tissierellia</taxon>
        <taxon>Ezakiella</taxon>
    </lineage>
</organism>
<accession>A0A2U1E6P0</accession>
<comment type="function">
    <text evidence="1">DNA-dependent ATPase that plays important roles in cellular responses to stalled DNA replication processes.</text>
</comment>
<dbReference type="FunFam" id="1.20.272.10:FF:000001">
    <property type="entry name" value="Putative AAA family ATPase"/>
    <property type="match status" value="1"/>
</dbReference>
<evidence type="ECO:0000256" key="1">
    <source>
        <dbReference type="ARBA" id="ARBA00002393"/>
    </source>
</evidence>
<dbReference type="FunFam" id="3.40.50.300:FF:000137">
    <property type="entry name" value="Replication-associated recombination protein A"/>
    <property type="match status" value="1"/>
</dbReference>
<dbReference type="InterPro" id="IPR008921">
    <property type="entry name" value="DNA_pol3_clamp-load_cplx_C"/>
</dbReference>
<dbReference type="EMBL" id="QEKV01000002">
    <property type="protein sequence ID" value="PVY95359.1"/>
    <property type="molecule type" value="Genomic_DNA"/>
</dbReference>
<dbReference type="InterPro" id="IPR021886">
    <property type="entry name" value="MgsA_C"/>
</dbReference>
<dbReference type="InterPro" id="IPR051314">
    <property type="entry name" value="AAA_ATPase_RarA/MGS1/WRNIP1"/>
</dbReference>
<gene>
    <name evidence="7" type="ORF">C7381_102250</name>
</gene>
<dbReference type="GO" id="GO:0005524">
    <property type="term" value="F:ATP binding"/>
    <property type="evidence" value="ECO:0007669"/>
    <property type="project" value="UniProtKB-KW"/>
</dbReference>
<dbReference type="GO" id="GO:0000731">
    <property type="term" value="P:DNA synthesis involved in DNA repair"/>
    <property type="evidence" value="ECO:0007669"/>
    <property type="project" value="TreeGrafter"/>
</dbReference>
<dbReference type="CDD" id="cd00009">
    <property type="entry name" value="AAA"/>
    <property type="match status" value="1"/>
</dbReference>
<dbReference type="Pfam" id="PF12002">
    <property type="entry name" value="MgsA_C"/>
    <property type="match status" value="1"/>
</dbReference>
<evidence type="ECO:0000256" key="2">
    <source>
        <dbReference type="ARBA" id="ARBA00008959"/>
    </source>
</evidence>
<evidence type="ECO:0000256" key="4">
    <source>
        <dbReference type="ARBA" id="ARBA00022741"/>
    </source>
</evidence>
<sequence>MDFFSMELENKREKNAPFAERMRPKTFSDVLGQDHILGKNGIIKKALETNSLPSMILYGPPGTGKTTIAELLSKSFKMSFRKVSAVSAGIKELREVVNDAQNNIRMGIGGTILFIDEIHRFSTSQQDFLLPYVESGDLILIGATTENPFFAVNKALVSRLILVEIKSLEKQDLIELINRCEKRYEEIHNIEVTIDDDAKEFLAKRSGGDARRLINSFEVSVMQAYDGEKSHVTSDDVRDNFLNQVLKYDNADEHYDTISAFIKSMRGSDPDAAVFYLAKMLLSGEDPRFIARRMVIFASEDIGLADKHALEIATSAFYATTVIGMPEVRINLSHACIYLSRAKKSNSSYVAIDRAMGFIRKNGAGKVPNNIRDAHYSGSEKLGVGGYLYPHNYEGGVVEQNYMPEEFIGEKFYDENDRDLK</sequence>
<dbReference type="GO" id="GO:0016887">
    <property type="term" value="F:ATP hydrolysis activity"/>
    <property type="evidence" value="ECO:0007669"/>
    <property type="project" value="InterPro"/>
</dbReference>
<dbReference type="GO" id="GO:0006261">
    <property type="term" value="P:DNA-templated DNA replication"/>
    <property type="evidence" value="ECO:0007669"/>
    <property type="project" value="TreeGrafter"/>
</dbReference>
<dbReference type="Gene3D" id="3.40.50.300">
    <property type="entry name" value="P-loop containing nucleotide triphosphate hydrolases"/>
    <property type="match status" value="1"/>
</dbReference>
<dbReference type="SUPFAM" id="SSF52540">
    <property type="entry name" value="P-loop containing nucleoside triphosphate hydrolases"/>
    <property type="match status" value="1"/>
</dbReference>
<dbReference type="GO" id="GO:0017116">
    <property type="term" value="F:single-stranded DNA helicase activity"/>
    <property type="evidence" value="ECO:0007669"/>
    <property type="project" value="TreeGrafter"/>
</dbReference>
<dbReference type="InterPro" id="IPR027417">
    <property type="entry name" value="P-loop_NTPase"/>
</dbReference>
<dbReference type="GO" id="GO:0008047">
    <property type="term" value="F:enzyme activator activity"/>
    <property type="evidence" value="ECO:0007669"/>
    <property type="project" value="TreeGrafter"/>
</dbReference>
<protein>
    <submittedName>
        <fullName evidence="7">Putative ATPase</fullName>
    </submittedName>
</protein>
<evidence type="ECO:0000313" key="7">
    <source>
        <dbReference type="EMBL" id="PVY95359.1"/>
    </source>
</evidence>
<dbReference type="GO" id="GO:0003677">
    <property type="term" value="F:DNA binding"/>
    <property type="evidence" value="ECO:0007669"/>
    <property type="project" value="InterPro"/>
</dbReference>
<name>A0A2U1E6P0_9FIRM</name>
<dbReference type="InterPro" id="IPR003593">
    <property type="entry name" value="AAA+_ATPase"/>
</dbReference>
<dbReference type="SUPFAM" id="SSF48019">
    <property type="entry name" value="post-AAA+ oligomerization domain-like"/>
    <property type="match status" value="1"/>
</dbReference>
<evidence type="ECO:0000259" key="6">
    <source>
        <dbReference type="SMART" id="SM00382"/>
    </source>
</evidence>
<comment type="caution">
    <text evidence="7">The sequence shown here is derived from an EMBL/GenBank/DDBJ whole genome shotgun (WGS) entry which is preliminary data.</text>
</comment>
<keyword evidence="8" id="KW-1185">Reference proteome</keyword>
<dbReference type="InterPro" id="IPR003959">
    <property type="entry name" value="ATPase_AAA_core"/>
</dbReference>
<dbReference type="Proteomes" id="UP000245793">
    <property type="component" value="Unassembled WGS sequence"/>
</dbReference>
<comment type="similarity">
    <text evidence="2">Belongs to the AAA ATPase family. RarA/MGS1/WRNIP1 subfamily.</text>
</comment>
<reference evidence="7 8" key="1">
    <citation type="submission" date="2018-04" db="EMBL/GenBank/DDBJ databases">
        <title>Genomic Encyclopedia of Type Strains, Phase IV (KMG-IV): sequencing the most valuable type-strain genomes for metagenomic binning, comparative biology and taxonomic classification.</title>
        <authorList>
            <person name="Goeker M."/>
        </authorList>
    </citation>
    <scope>NUCLEOTIDE SEQUENCE [LARGE SCALE GENOMIC DNA]</scope>
    <source>
        <strain evidence="7 8">DSM 20705</strain>
    </source>
</reference>
<dbReference type="SMART" id="SM00382">
    <property type="entry name" value="AAA"/>
    <property type="match status" value="1"/>
</dbReference>
<dbReference type="InterPro" id="IPR032423">
    <property type="entry name" value="AAA_assoc_2"/>
</dbReference>
<evidence type="ECO:0000256" key="5">
    <source>
        <dbReference type="ARBA" id="ARBA00022840"/>
    </source>
</evidence>
<dbReference type="Pfam" id="PF16193">
    <property type="entry name" value="AAA_assoc_2"/>
    <property type="match status" value="1"/>
</dbReference>
<evidence type="ECO:0000256" key="3">
    <source>
        <dbReference type="ARBA" id="ARBA00022705"/>
    </source>
</evidence>
<dbReference type="CDD" id="cd18139">
    <property type="entry name" value="HLD_clamp_RarA"/>
    <property type="match status" value="1"/>
</dbReference>